<dbReference type="EMBL" id="KV722513">
    <property type="protein sequence ID" value="OCH86757.1"/>
    <property type="molecule type" value="Genomic_DNA"/>
</dbReference>
<dbReference type="Pfam" id="PF00397">
    <property type="entry name" value="WW"/>
    <property type="match status" value="1"/>
</dbReference>
<dbReference type="InterPro" id="IPR036020">
    <property type="entry name" value="WW_dom_sf"/>
</dbReference>
<dbReference type="InterPro" id="IPR001202">
    <property type="entry name" value="WW_dom"/>
</dbReference>
<evidence type="ECO:0000259" key="2">
    <source>
        <dbReference type="PROSITE" id="PS50020"/>
    </source>
</evidence>
<proteinExistence type="predicted"/>
<organism evidence="3 4">
    <name type="scientific">Obba rivulosa</name>
    <dbReference type="NCBI Taxonomy" id="1052685"/>
    <lineage>
        <taxon>Eukaryota</taxon>
        <taxon>Fungi</taxon>
        <taxon>Dikarya</taxon>
        <taxon>Basidiomycota</taxon>
        <taxon>Agaricomycotina</taxon>
        <taxon>Agaricomycetes</taxon>
        <taxon>Polyporales</taxon>
        <taxon>Gelatoporiaceae</taxon>
        <taxon>Obba</taxon>
    </lineage>
</organism>
<evidence type="ECO:0000256" key="1">
    <source>
        <dbReference type="SAM" id="MobiDB-lite"/>
    </source>
</evidence>
<feature type="region of interest" description="Disordered" evidence="1">
    <location>
        <begin position="174"/>
        <end position="201"/>
    </location>
</feature>
<dbReference type="SMART" id="SM00456">
    <property type="entry name" value="WW"/>
    <property type="match status" value="1"/>
</dbReference>
<feature type="non-terminal residue" evidence="3">
    <location>
        <position position="1"/>
    </location>
</feature>
<feature type="compositionally biased region" description="Pro residues" evidence="1">
    <location>
        <begin position="46"/>
        <end position="58"/>
    </location>
</feature>
<accession>A0A8E2DH69</accession>
<evidence type="ECO:0000313" key="4">
    <source>
        <dbReference type="Proteomes" id="UP000250043"/>
    </source>
</evidence>
<dbReference type="Proteomes" id="UP000250043">
    <property type="component" value="Unassembled WGS sequence"/>
</dbReference>
<dbReference type="Gene3D" id="2.20.70.10">
    <property type="match status" value="1"/>
</dbReference>
<protein>
    <recommendedName>
        <fullName evidence="2">WW domain-containing protein</fullName>
    </recommendedName>
</protein>
<feature type="domain" description="WW" evidence="2">
    <location>
        <begin position="6"/>
        <end position="40"/>
    </location>
</feature>
<dbReference type="PROSITE" id="PS50020">
    <property type="entry name" value="WW_DOMAIN_2"/>
    <property type="match status" value="1"/>
</dbReference>
<gene>
    <name evidence="3" type="ORF">OBBRIDRAFT_837909</name>
</gene>
<dbReference type="SUPFAM" id="SSF51045">
    <property type="entry name" value="WW domain"/>
    <property type="match status" value="1"/>
</dbReference>
<reference evidence="3 4" key="1">
    <citation type="submission" date="2016-07" db="EMBL/GenBank/DDBJ databases">
        <title>Draft genome of the white-rot fungus Obba rivulosa 3A-2.</title>
        <authorList>
            <consortium name="DOE Joint Genome Institute"/>
            <person name="Miettinen O."/>
            <person name="Riley R."/>
            <person name="Acob R."/>
            <person name="Barry K."/>
            <person name="Cullen D."/>
            <person name="De Vries R."/>
            <person name="Hainaut M."/>
            <person name="Hatakka A."/>
            <person name="Henrissat B."/>
            <person name="Hilden K."/>
            <person name="Kuo R."/>
            <person name="Labutti K."/>
            <person name="Lipzen A."/>
            <person name="Makela M.R."/>
            <person name="Sandor L."/>
            <person name="Spatafora J.W."/>
            <person name="Grigoriev I.V."/>
            <person name="Hibbett D.S."/>
        </authorList>
    </citation>
    <scope>NUCLEOTIDE SEQUENCE [LARGE SCALE GENOMIC DNA]</scope>
    <source>
        <strain evidence="3 4">3A-2</strain>
    </source>
</reference>
<dbReference type="OrthoDB" id="2367685at2759"/>
<name>A0A8E2DH69_9APHY</name>
<evidence type="ECO:0000313" key="3">
    <source>
        <dbReference type="EMBL" id="OCH86757.1"/>
    </source>
</evidence>
<dbReference type="AlphaFoldDB" id="A0A8E2DH69"/>
<keyword evidence="4" id="KW-1185">Reference proteome</keyword>
<feature type="region of interest" description="Disordered" evidence="1">
    <location>
        <begin position="34"/>
        <end position="69"/>
    </location>
</feature>
<dbReference type="CDD" id="cd00201">
    <property type="entry name" value="WW"/>
    <property type="match status" value="1"/>
</dbReference>
<sequence length="201" mass="21398">MASPAQQLPPGWAAEWDQTHQRYLFIETVTGRAQWEPPAANGAPVPVEPPSVSPPPTAPQHGKRRQYAAGQTQAYYGAADGLSAPAYGAAAPQPQVQAPTQLFTPGLAAEGQFQQQQQQLVSAQPPYHGAATAAEPEYMNAPGFGQQSSVTTLVDQFGQMNVAQKGLRLYTTNLLTSPPEPRELLRPLPDIVLPPNASVSP</sequence>